<protein>
    <submittedName>
        <fullName evidence="15">Uncharacterized protein</fullName>
    </submittedName>
</protein>
<dbReference type="Gene3D" id="2.170.270.10">
    <property type="entry name" value="SET domain"/>
    <property type="match status" value="1"/>
</dbReference>
<feature type="compositionally biased region" description="Polar residues" evidence="11">
    <location>
        <begin position="30"/>
        <end position="40"/>
    </location>
</feature>
<dbReference type="AlphaFoldDB" id="A0AAE1BXG0"/>
<dbReference type="SUPFAM" id="SSF103473">
    <property type="entry name" value="MFS general substrate transporter"/>
    <property type="match status" value="1"/>
</dbReference>
<dbReference type="Gene3D" id="1.25.40.10">
    <property type="entry name" value="Tetratricopeptide repeat domain"/>
    <property type="match status" value="1"/>
</dbReference>
<feature type="domain" description="Major facilitator superfamily (MFS) profile" evidence="13">
    <location>
        <begin position="225"/>
        <end position="645"/>
    </location>
</feature>
<dbReference type="SUPFAM" id="SSF82199">
    <property type="entry name" value="SET domain"/>
    <property type="match status" value="1"/>
</dbReference>
<feature type="transmembrane region" description="Helical" evidence="12">
    <location>
        <begin position="315"/>
        <end position="337"/>
    </location>
</feature>
<evidence type="ECO:0000256" key="4">
    <source>
        <dbReference type="ARBA" id="ARBA00022723"/>
    </source>
</evidence>
<evidence type="ECO:0000256" key="11">
    <source>
        <dbReference type="SAM" id="MobiDB-lite"/>
    </source>
</evidence>
<keyword evidence="5 10" id="KW-0863">Zinc-finger</keyword>
<feature type="transmembrane region" description="Helical" evidence="12">
    <location>
        <begin position="581"/>
        <end position="602"/>
    </location>
</feature>
<dbReference type="InterPro" id="IPR002893">
    <property type="entry name" value="Znf_MYND"/>
</dbReference>
<evidence type="ECO:0000256" key="3">
    <source>
        <dbReference type="ARBA" id="ARBA00022692"/>
    </source>
</evidence>
<feature type="compositionally biased region" description="Basic and acidic residues" evidence="11">
    <location>
        <begin position="183"/>
        <end position="193"/>
    </location>
</feature>
<feature type="transmembrane region" description="Helical" evidence="12">
    <location>
        <begin position="387"/>
        <end position="408"/>
    </location>
</feature>
<keyword evidence="6" id="KW-0862">Zinc</keyword>
<evidence type="ECO:0000313" key="15">
    <source>
        <dbReference type="EMBL" id="KAK3858721.1"/>
    </source>
</evidence>
<feature type="compositionally biased region" description="Low complexity" evidence="11">
    <location>
        <begin position="103"/>
        <end position="114"/>
    </location>
</feature>
<dbReference type="PROSITE" id="PS01360">
    <property type="entry name" value="ZF_MYND_1"/>
    <property type="match status" value="1"/>
</dbReference>
<dbReference type="Pfam" id="PF01753">
    <property type="entry name" value="zf-MYND"/>
    <property type="match status" value="1"/>
</dbReference>
<name>A0AAE1BXG0_PETCI</name>
<dbReference type="SUPFAM" id="SSF144232">
    <property type="entry name" value="HIT/MYND zinc finger-like"/>
    <property type="match status" value="1"/>
</dbReference>
<evidence type="ECO:0000256" key="5">
    <source>
        <dbReference type="ARBA" id="ARBA00022771"/>
    </source>
</evidence>
<proteinExistence type="inferred from homology"/>
<evidence type="ECO:0000256" key="10">
    <source>
        <dbReference type="PROSITE-ProRule" id="PRU00134"/>
    </source>
</evidence>
<dbReference type="Proteomes" id="UP001286313">
    <property type="component" value="Unassembled WGS sequence"/>
</dbReference>
<evidence type="ECO:0000259" key="14">
    <source>
        <dbReference type="PROSITE" id="PS50865"/>
    </source>
</evidence>
<dbReference type="CDD" id="cd17328">
    <property type="entry name" value="MFS_spinster_like"/>
    <property type="match status" value="1"/>
</dbReference>
<evidence type="ECO:0000256" key="9">
    <source>
        <dbReference type="ARBA" id="ARBA00024338"/>
    </source>
</evidence>
<dbReference type="InterPro" id="IPR020846">
    <property type="entry name" value="MFS_dom"/>
</dbReference>
<dbReference type="GO" id="GO:0008270">
    <property type="term" value="F:zinc ion binding"/>
    <property type="evidence" value="ECO:0007669"/>
    <property type="project" value="UniProtKB-KW"/>
</dbReference>
<feature type="transmembrane region" description="Helical" evidence="12">
    <location>
        <begin position="482"/>
        <end position="504"/>
    </location>
</feature>
<dbReference type="InterPro" id="IPR044770">
    <property type="entry name" value="MFS_spinster-like"/>
</dbReference>
<evidence type="ECO:0000256" key="7">
    <source>
        <dbReference type="ARBA" id="ARBA00022989"/>
    </source>
</evidence>
<evidence type="ECO:0000256" key="2">
    <source>
        <dbReference type="ARBA" id="ARBA00022448"/>
    </source>
</evidence>
<gene>
    <name evidence="15" type="ORF">Pcinc_035108</name>
</gene>
<dbReference type="InterPro" id="IPR011701">
    <property type="entry name" value="MFS"/>
</dbReference>
<feature type="compositionally biased region" description="Polar residues" evidence="11">
    <location>
        <begin position="93"/>
        <end position="102"/>
    </location>
</feature>
<sequence length="1153" mass="128887">MKGSENTMKEKSLSQKELLKDTELEHSQDTDSTSTPTGHNDVNEQQQEEQQQDTDSTSTPCQKDPKQQQQQQQQEDTDSTSTPCQKDLKQQDTDSTSTPWIKQQQQQDTDSTSTPCQKDAKQEQQQEDTDSTSTPCQKDAKQQQQQQQQEDTDSTSTSCQKDPKQQQQQQQQQEDTDSTSTPRQKEQQFHEPPRQQQKQLRKEKKLEDEKDVQVQPPFTTRQIAMIVLLCYINLLNYMDRMGVAGVLGDIEKCFNITDGQAGLIQTAFVLVYIIMAPIFGYLGDRYSRKMLLLGGITFWCLSTLVGSFMPNYGLFLLFRCLVGVGEASYSTIAPTLISDIFFKDRRSNMLALFYFAIPVGSGLGYIVSSEVAAIFKTSDEDYEAWRWGLRVTPALGLVAVVLIVFIFYDPPRGESDGGQHLQPTTFKTDLIYLFTNKSYVLCTIAFTCVTFAIGALAFWGPLFSELGVIIQSDPNVKEENVYFIFGGVAMAAGLIGVPLGSYISQKTRVRVPYADPMVCGCGLLLSVFLIMAGLLVTETNAIAAFVTVFFGQVALNLNWAVVSDIIMYITVPTRRSTAGAFQILISHALGDAFSPYIIGVVADAFKPLINPRNLTSTTSPTNLFTTTPLTLTSTPLPDHPLTSTPLPDLPLTSTPLPDHPLTSTTEEIYIDQDYIDFKGGGKGKGRSLAAGDVILTAEPFVYLLSGSLKGLYCDYCFKKSEGYGRLQRCSRCKGERYCGRECQVKAWQLIHKHECPCIKRVLPKAPPDTARLMAKIIIKLKNGGDQLVEEVTDGKTRKFKDLMNHYSDIKKDRARQEQLEALTVVLSDYLGPDTLPNTADLQGIFGRICVNSFSITDMDHNALGTGVYLAGSVFDHSCRPNAFVTFNGPTLTCRALQSFTDFDISKVRISYLDVMTSTEERVKELKRRYYFTCDCPGCHDPEMDRLASSVVCGIKGCDGPVYIDENLPPSEPLPPCIKCGCQSPVTHTRTEYLTAAGYCREQLEECKDQYFLDIAQRGLERQGDNLFHPMNLLRVRLLDAATEAAISLSNWNLALQYGIQNIPALRLYYGERHPNVGMTLLKLGKIMLYLQQQQEALEYLTEAEGILNTSHGNTHPLYTTQLAPLITQAREELTTNKKHNNRHYNSPHFSLVR</sequence>
<feature type="region of interest" description="Disordered" evidence="11">
    <location>
        <begin position="1"/>
        <end position="213"/>
    </location>
</feature>
<feature type="transmembrane region" description="Helical" evidence="12">
    <location>
        <begin position="542"/>
        <end position="569"/>
    </location>
</feature>
<evidence type="ECO:0000256" key="8">
    <source>
        <dbReference type="ARBA" id="ARBA00023136"/>
    </source>
</evidence>
<keyword evidence="7 12" id="KW-1133">Transmembrane helix</keyword>
<keyword evidence="4" id="KW-0479">Metal-binding</keyword>
<dbReference type="PANTHER" id="PTHR23505">
    <property type="entry name" value="SPINSTER"/>
    <property type="match status" value="1"/>
</dbReference>
<dbReference type="PANTHER" id="PTHR23505:SF79">
    <property type="entry name" value="PROTEIN SPINSTER"/>
    <property type="match status" value="1"/>
</dbReference>
<feature type="domain" description="MYND-type" evidence="14">
    <location>
        <begin position="713"/>
        <end position="755"/>
    </location>
</feature>
<evidence type="ECO:0000256" key="6">
    <source>
        <dbReference type="ARBA" id="ARBA00022833"/>
    </source>
</evidence>
<feature type="transmembrane region" description="Helical" evidence="12">
    <location>
        <begin position="439"/>
        <end position="462"/>
    </location>
</feature>
<comment type="caution">
    <text evidence="15">The sequence shown here is derived from an EMBL/GenBank/DDBJ whole genome shotgun (WGS) entry which is preliminary data.</text>
</comment>
<keyword evidence="16" id="KW-1185">Reference proteome</keyword>
<dbReference type="GO" id="GO:0022857">
    <property type="term" value="F:transmembrane transporter activity"/>
    <property type="evidence" value="ECO:0007669"/>
    <property type="project" value="InterPro"/>
</dbReference>
<evidence type="ECO:0000256" key="12">
    <source>
        <dbReference type="SAM" id="Phobius"/>
    </source>
</evidence>
<dbReference type="EMBL" id="JAWQEG010005231">
    <property type="protein sequence ID" value="KAK3858721.1"/>
    <property type="molecule type" value="Genomic_DNA"/>
</dbReference>
<comment type="subcellular location">
    <subcellularLocation>
        <location evidence="1">Membrane</location>
        <topology evidence="1">Multi-pass membrane protein</topology>
    </subcellularLocation>
</comment>
<dbReference type="Pfam" id="PF07690">
    <property type="entry name" value="MFS_1"/>
    <property type="match status" value="1"/>
</dbReference>
<dbReference type="Gene3D" id="1.10.220.160">
    <property type="match status" value="1"/>
</dbReference>
<dbReference type="InterPro" id="IPR011990">
    <property type="entry name" value="TPR-like_helical_dom_sf"/>
</dbReference>
<accession>A0AAE1BXG0</accession>
<comment type="similarity">
    <text evidence="9">Belongs to the major facilitator superfamily. Spinster (TC 2.A.1.49) family.</text>
</comment>
<evidence type="ECO:0000256" key="1">
    <source>
        <dbReference type="ARBA" id="ARBA00004141"/>
    </source>
</evidence>
<dbReference type="PROSITE" id="PS50850">
    <property type="entry name" value="MFS"/>
    <property type="match status" value="1"/>
</dbReference>
<dbReference type="InterPro" id="IPR036259">
    <property type="entry name" value="MFS_trans_sf"/>
</dbReference>
<dbReference type="PROSITE" id="PS50865">
    <property type="entry name" value="ZF_MYND_2"/>
    <property type="match status" value="1"/>
</dbReference>
<dbReference type="Gene3D" id="6.10.140.2220">
    <property type="match status" value="1"/>
</dbReference>
<keyword evidence="3 12" id="KW-0812">Transmembrane</keyword>
<evidence type="ECO:0000259" key="13">
    <source>
        <dbReference type="PROSITE" id="PS50850"/>
    </source>
</evidence>
<feature type="transmembrane region" description="Helical" evidence="12">
    <location>
        <begin position="516"/>
        <end position="536"/>
    </location>
</feature>
<feature type="transmembrane region" description="Helical" evidence="12">
    <location>
        <begin position="290"/>
        <end position="309"/>
    </location>
</feature>
<feature type="transmembrane region" description="Helical" evidence="12">
    <location>
        <begin position="349"/>
        <end position="367"/>
    </location>
</feature>
<keyword evidence="2" id="KW-0813">Transport</keyword>
<feature type="compositionally biased region" description="Basic and acidic residues" evidence="11">
    <location>
        <begin position="7"/>
        <end position="29"/>
    </location>
</feature>
<reference evidence="15" key="1">
    <citation type="submission" date="2023-10" db="EMBL/GenBank/DDBJ databases">
        <title>Genome assemblies of two species of porcelain crab, Petrolisthes cinctipes and Petrolisthes manimaculis (Anomura: Porcellanidae).</title>
        <authorList>
            <person name="Angst P."/>
        </authorList>
    </citation>
    <scope>NUCLEOTIDE SEQUENCE</scope>
    <source>
        <strain evidence="15">PB745_01</strain>
        <tissue evidence="15">Gill</tissue>
    </source>
</reference>
<evidence type="ECO:0000313" key="16">
    <source>
        <dbReference type="Proteomes" id="UP001286313"/>
    </source>
</evidence>
<dbReference type="GO" id="GO:0016020">
    <property type="term" value="C:membrane"/>
    <property type="evidence" value="ECO:0007669"/>
    <property type="project" value="UniProtKB-SubCell"/>
</dbReference>
<dbReference type="Gene3D" id="1.25.40.970">
    <property type="match status" value="1"/>
</dbReference>
<feature type="transmembrane region" description="Helical" evidence="12">
    <location>
        <begin position="262"/>
        <end position="283"/>
    </location>
</feature>
<dbReference type="Gene3D" id="1.20.1250.20">
    <property type="entry name" value="MFS general substrate transporter like domains"/>
    <property type="match status" value="1"/>
</dbReference>
<dbReference type="InterPro" id="IPR046341">
    <property type="entry name" value="SET_dom_sf"/>
</dbReference>
<organism evidence="15 16">
    <name type="scientific">Petrolisthes cinctipes</name>
    <name type="common">Flat porcelain crab</name>
    <dbReference type="NCBI Taxonomy" id="88211"/>
    <lineage>
        <taxon>Eukaryota</taxon>
        <taxon>Metazoa</taxon>
        <taxon>Ecdysozoa</taxon>
        <taxon>Arthropoda</taxon>
        <taxon>Crustacea</taxon>
        <taxon>Multicrustacea</taxon>
        <taxon>Malacostraca</taxon>
        <taxon>Eumalacostraca</taxon>
        <taxon>Eucarida</taxon>
        <taxon>Decapoda</taxon>
        <taxon>Pleocyemata</taxon>
        <taxon>Anomura</taxon>
        <taxon>Galatheoidea</taxon>
        <taxon>Porcellanidae</taxon>
        <taxon>Petrolisthes</taxon>
    </lineage>
</organism>
<keyword evidence="8 12" id="KW-0472">Membrane</keyword>